<dbReference type="OMA" id="REMSFIT"/>
<gene>
    <name evidence="2" type="ORF">A0H81_13928</name>
</gene>
<organism evidence="2 3">
    <name type="scientific">Grifola frondosa</name>
    <name type="common">Maitake</name>
    <name type="synonym">Polyporus frondosus</name>
    <dbReference type="NCBI Taxonomy" id="5627"/>
    <lineage>
        <taxon>Eukaryota</taxon>
        <taxon>Fungi</taxon>
        <taxon>Dikarya</taxon>
        <taxon>Basidiomycota</taxon>
        <taxon>Agaricomycotina</taxon>
        <taxon>Agaricomycetes</taxon>
        <taxon>Polyporales</taxon>
        <taxon>Grifolaceae</taxon>
        <taxon>Grifola</taxon>
    </lineage>
</organism>
<reference evidence="2 3" key="1">
    <citation type="submission" date="2016-03" db="EMBL/GenBank/DDBJ databases">
        <title>Whole genome sequencing of Grifola frondosa 9006-11.</title>
        <authorList>
            <person name="Min B."/>
            <person name="Park H."/>
            <person name="Kim J.-G."/>
            <person name="Cho H."/>
            <person name="Oh Y.-L."/>
            <person name="Kong W.-S."/>
            <person name="Choi I.-G."/>
        </authorList>
    </citation>
    <scope>NUCLEOTIDE SEQUENCE [LARGE SCALE GENOMIC DNA]</scope>
    <source>
        <strain evidence="2 3">9006-11</strain>
    </source>
</reference>
<evidence type="ECO:0000313" key="3">
    <source>
        <dbReference type="Proteomes" id="UP000092993"/>
    </source>
</evidence>
<dbReference type="AlphaFoldDB" id="A0A1C7LN53"/>
<dbReference type="STRING" id="5627.A0A1C7LN53"/>
<feature type="region of interest" description="Disordered" evidence="1">
    <location>
        <begin position="95"/>
        <end position="115"/>
    </location>
</feature>
<name>A0A1C7LN53_GRIFR</name>
<dbReference type="PANTHER" id="PTHR46579">
    <property type="entry name" value="F5/8 TYPE C DOMAIN-CONTAINING PROTEIN-RELATED"/>
    <property type="match status" value="1"/>
</dbReference>
<sequence length="1041" mass="117628">MFEMANEQSTHLLFNHHHLAMRAILLTELGTAAVNATAKESGDKFRGSHILGMKYFANILSILKTCGDHISGSERCRNSMLQRREGMRDLIIQTHRQTENETEQEPQGGAERIEDDDMYRLSGPVDELDADPGSQLAQEQAEHEDELINEEGFTSEDLFAGETSDMLINEEEFTSENIFAGDTSDEAGDIDMDDEDTTTIFEVNVTDVPLQPEDIKSQINEVEISNEFIRRLRNATLATSGIPEKDLDRLLNPPQAPLDISDPILRLSLDIYLAVDRSSNQTYNDIRDALLRYNQSIEIYTHDTIKNKVKELTGVYSLPTDQCVNTCLAFTGPFETMDKCPVQASRRTKQGAQEAQYRAEVTVKALEEMLPPGTDPKGFLNQYGDVHHGTDILEATYSGNISDKDFAVMFSVDGAQSSLQEKSLLSCAIIGGPSKPKYLDSFLYPGFYHVAALQNEGLPMWDAWMDITYISHPFTVFATADGPAMALISGLVGHNGAQGCRFVCKQRGRRKENGTHYYPAALRPIDFDLPGSNHDDYDLNAIPEKSSEITARYNQHLIYLSLSPTTTEYNKRRFITGISRPSIFSGLNPRYRLPIPIIFPGDLMHLACLNITDLMTSLWRGTLSCDPSDDITTWNFAVFRDPILWATRGHEVVMATPYLPGSFDRPPRNPVEKINSGYKAIEFMNWVYGLAPALLYGILPFHYWRNLCRLVQGIRLIHQRTITSDQLKLIKVVLAEFIHNFELLYYQRKSSRIHFCRPSLHALSHLADQVSRVGPPIYTTQFPMERFIGDLGSEIKQHSNPYANLSQRAVSRAQINALKAMVPDLDPTRGLPYLPYGSKDLGDGYVLLRAKDDKFRDVSPGEAVVMRRLFPNATADWNPQVRRWARLRLPNGQVARSWWKESLKAHNKVRMARNVKIVQSEHVYFAEVQYYFQARLKRDEEPHQLAMVALFSDPDALLARASYGVVLSCVRRVDEHHLVAINVKDIKSVVAMVPHTVDRAFNAGEYYHGESPEGRQRYFVFKKLGLEVSALAGVIEITDDN</sequence>
<dbReference type="Proteomes" id="UP000092993">
    <property type="component" value="Unassembled WGS sequence"/>
</dbReference>
<dbReference type="EMBL" id="LUGG01000033">
    <property type="protein sequence ID" value="OBZ66050.1"/>
    <property type="molecule type" value="Genomic_DNA"/>
</dbReference>
<evidence type="ECO:0000256" key="1">
    <source>
        <dbReference type="SAM" id="MobiDB-lite"/>
    </source>
</evidence>
<dbReference type="PANTHER" id="PTHR46579:SF1">
    <property type="entry name" value="F5_8 TYPE C DOMAIN-CONTAINING PROTEIN"/>
    <property type="match status" value="1"/>
</dbReference>
<proteinExistence type="predicted"/>
<protein>
    <submittedName>
        <fullName evidence="2">Uncharacterized protein</fullName>
    </submittedName>
</protein>
<comment type="caution">
    <text evidence="2">The sequence shown here is derived from an EMBL/GenBank/DDBJ whole genome shotgun (WGS) entry which is preliminary data.</text>
</comment>
<evidence type="ECO:0000313" key="2">
    <source>
        <dbReference type="EMBL" id="OBZ66050.1"/>
    </source>
</evidence>
<keyword evidence="3" id="KW-1185">Reference proteome</keyword>
<accession>A0A1C7LN53</accession>
<dbReference type="OrthoDB" id="2669721at2759"/>